<feature type="region of interest" description="Disordered" evidence="1">
    <location>
        <begin position="217"/>
        <end position="272"/>
    </location>
</feature>
<comment type="caution">
    <text evidence="2">The sequence shown here is derived from an EMBL/GenBank/DDBJ whole genome shotgun (WGS) entry which is preliminary data.</text>
</comment>
<dbReference type="InterPro" id="IPR036280">
    <property type="entry name" value="Multihaem_cyt_sf"/>
</dbReference>
<sequence>MEPGGAPAPPPGGWKPLVAKKAPWEHRPARQVALEERSAEEERQQENGSWDRIMQLYQDSKGSNFDEDKDVIVYDVDFDLQVPSVQLKELASLEELRAELQRTPMATPPFAKVEDGRGRPQICMLGPHTYKKQEQQVSVFPVLDPSQERVVPLAKCAIYRKDGTSLSSTPKKQLFPQPSPAAMARWRLRLEDFGRRQEGPTAMSEAWHQPRWAACGKAKGGDDAERPLSSMSTRCPSTRGGELWAAPRSGTTGEKRRNSGGELGPLPTTYSIRPENMGAGGLLPTYELWVTLHGGNGRWQQVRAQEQWAKMLLENEDALVARKLEAEKQRLRRAEAARQRRAEEEELSRRVEEAEADKKRRREEEQRLQLQREEEARRARLEEERLLESMKPRKCTKCSGTGRCSNCQGEGSVDVLFLAPQVGKRHTPIPQGRRPRGCRQCGGVGDGSWWKDVVMGSGRCDLCHGERVLQPPPGGFKTPVQPETGTTDGPRRESKTEQFFPAEPLSIP</sequence>
<reference evidence="2 3" key="1">
    <citation type="submission" date="2024-02" db="EMBL/GenBank/DDBJ databases">
        <authorList>
            <person name="Chen Y."/>
            <person name="Shah S."/>
            <person name="Dougan E. K."/>
            <person name="Thang M."/>
            <person name="Chan C."/>
        </authorList>
    </citation>
    <scope>NUCLEOTIDE SEQUENCE [LARGE SCALE GENOMIC DNA]</scope>
</reference>
<keyword evidence="3" id="KW-1185">Reference proteome</keyword>
<evidence type="ECO:0000256" key="1">
    <source>
        <dbReference type="SAM" id="MobiDB-lite"/>
    </source>
</evidence>
<feature type="compositionally biased region" description="Basic and acidic residues" evidence="1">
    <location>
        <begin position="22"/>
        <end position="45"/>
    </location>
</feature>
<organism evidence="2 3">
    <name type="scientific">Durusdinium trenchii</name>
    <dbReference type="NCBI Taxonomy" id="1381693"/>
    <lineage>
        <taxon>Eukaryota</taxon>
        <taxon>Sar</taxon>
        <taxon>Alveolata</taxon>
        <taxon>Dinophyceae</taxon>
        <taxon>Suessiales</taxon>
        <taxon>Symbiodiniaceae</taxon>
        <taxon>Durusdinium</taxon>
    </lineage>
</organism>
<dbReference type="SUPFAM" id="SSF48695">
    <property type="entry name" value="Multiheme cytochromes"/>
    <property type="match status" value="1"/>
</dbReference>
<dbReference type="Proteomes" id="UP001642464">
    <property type="component" value="Unassembled WGS sequence"/>
</dbReference>
<feature type="region of interest" description="Disordered" evidence="1">
    <location>
        <begin position="1"/>
        <end position="51"/>
    </location>
</feature>
<feature type="region of interest" description="Disordered" evidence="1">
    <location>
        <begin position="468"/>
        <end position="508"/>
    </location>
</feature>
<feature type="region of interest" description="Disordered" evidence="1">
    <location>
        <begin position="339"/>
        <end position="374"/>
    </location>
</feature>
<proteinExistence type="predicted"/>
<dbReference type="EMBL" id="CAXAMM010000547">
    <property type="protein sequence ID" value="CAK8987888.1"/>
    <property type="molecule type" value="Genomic_DNA"/>
</dbReference>
<evidence type="ECO:0000313" key="3">
    <source>
        <dbReference type="Proteomes" id="UP001642464"/>
    </source>
</evidence>
<gene>
    <name evidence="2" type="ORF">SCF082_LOCUS1158</name>
</gene>
<feature type="compositionally biased region" description="Pro residues" evidence="1">
    <location>
        <begin position="1"/>
        <end position="13"/>
    </location>
</feature>
<protein>
    <submittedName>
        <fullName evidence="2">Uncharacterized protein</fullName>
    </submittedName>
</protein>
<accession>A0ABP0HDM4</accession>
<name>A0ABP0HDM4_9DINO</name>
<evidence type="ECO:0000313" key="2">
    <source>
        <dbReference type="EMBL" id="CAK8987888.1"/>
    </source>
</evidence>